<feature type="compositionally biased region" description="Pro residues" evidence="1">
    <location>
        <begin position="96"/>
        <end position="105"/>
    </location>
</feature>
<keyword evidence="3" id="KW-1185">Reference proteome</keyword>
<dbReference type="Proteomes" id="UP000789572">
    <property type="component" value="Unassembled WGS sequence"/>
</dbReference>
<evidence type="ECO:0000313" key="3">
    <source>
        <dbReference type="Proteomes" id="UP000789572"/>
    </source>
</evidence>
<accession>A0A9N9FQ31</accession>
<evidence type="ECO:0000256" key="1">
    <source>
        <dbReference type="SAM" id="MobiDB-lite"/>
    </source>
</evidence>
<protein>
    <submittedName>
        <fullName evidence="2">1715_t:CDS:1</fullName>
    </submittedName>
</protein>
<feature type="non-terminal residue" evidence="2">
    <location>
        <position position="105"/>
    </location>
</feature>
<dbReference type="OrthoDB" id="2347665at2759"/>
<dbReference type="EMBL" id="CAJVPJ010000725">
    <property type="protein sequence ID" value="CAG8552071.1"/>
    <property type="molecule type" value="Genomic_DNA"/>
</dbReference>
<sequence length="105" mass="11766">TPRRECCVRSDLSVLIAGDIEGVSHKDIMTQISGKTSIPIVYVMKRLKNNFGHIHFHTGDDVELFCATVNEKYAVFPNGHGRRNIKCSRATGRPKNPQPPRARHA</sequence>
<name>A0A9N9FQ31_9GLOM</name>
<dbReference type="AlphaFoldDB" id="A0A9N9FQ31"/>
<proteinExistence type="predicted"/>
<evidence type="ECO:0000313" key="2">
    <source>
        <dbReference type="EMBL" id="CAG8552071.1"/>
    </source>
</evidence>
<comment type="caution">
    <text evidence="2">The sequence shown here is derived from an EMBL/GenBank/DDBJ whole genome shotgun (WGS) entry which is preliminary data.</text>
</comment>
<gene>
    <name evidence="2" type="ORF">POCULU_LOCUS5071</name>
</gene>
<feature type="region of interest" description="Disordered" evidence="1">
    <location>
        <begin position="84"/>
        <end position="105"/>
    </location>
</feature>
<reference evidence="2" key="1">
    <citation type="submission" date="2021-06" db="EMBL/GenBank/DDBJ databases">
        <authorList>
            <person name="Kallberg Y."/>
            <person name="Tangrot J."/>
            <person name="Rosling A."/>
        </authorList>
    </citation>
    <scope>NUCLEOTIDE SEQUENCE</scope>
    <source>
        <strain evidence="2">IA702</strain>
    </source>
</reference>
<organism evidence="2 3">
    <name type="scientific">Paraglomus occultum</name>
    <dbReference type="NCBI Taxonomy" id="144539"/>
    <lineage>
        <taxon>Eukaryota</taxon>
        <taxon>Fungi</taxon>
        <taxon>Fungi incertae sedis</taxon>
        <taxon>Mucoromycota</taxon>
        <taxon>Glomeromycotina</taxon>
        <taxon>Glomeromycetes</taxon>
        <taxon>Paraglomerales</taxon>
        <taxon>Paraglomeraceae</taxon>
        <taxon>Paraglomus</taxon>
    </lineage>
</organism>